<protein>
    <submittedName>
        <fullName evidence="3">MGMT family protein</fullName>
    </submittedName>
</protein>
<keyword evidence="1" id="KW-0227">DNA damage</keyword>
<reference evidence="4" key="1">
    <citation type="journal article" date="2019" name="Int. J. Syst. Evol. Microbiol.">
        <title>The Global Catalogue of Microorganisms (GCM) 10K type strain sequencing project: providing services to taxonomists for standard genome sequencing and annotation.</title>
        <authorList>
            <consortium name="The Broad Institute Genomics Platform"/>
            <consortium name="The Broad Institute Genome Sequencing Center for Infectious Disease"/>
            <person name="Wu L."/>
            <person name="Ma J."/>
        </authorList>
    </citation>
    <scope>NUCLEOTIDE SEQUENCE [LARGE SCALE GENOMIC DNA]</scope>
    <source>
        <strain evidence="4">JCM 18541</strain>
    </source>
</reference>
<dbReference type="EMBL" id="BAABKP010000002">
    <property type="protein sequence ID" value="GAA4796020.1"/>
    <property type="molecule type" value="Genomic_DNA"/>
</dbReference>
<sequence>MDDVRVERVLRAVECIPCGSVATYGDIGDVTGESARVIGRVLALWGSNVPWWRVCNSKGEIPGHSAEALELWLADKLPVKAQGSLKLVDCRVNVAELKDQVATVFDGLEGNS</sequence>
<dbReference type="InterPro" id="IPR036388">
    <property type="entry name" value="WH-like_DNA-bd_sf"/>
</dbReference>
<dbReference type="SUPFAM" id="SSF46767">
    <property type="entry name" value="Methylated DNA-protein cysteine methyltransferase, C-terminal domain"/>
    <property type="match status" value="1"/>
</dbReference>
<dbReference type="Proteomes" id="UP001500187">
    <property type="component" value="Unassembled WGS sequence"/>
</dbReference>
<evidence type="ECO:0000256" key="1">
    <source>
        <dbReference type="ARBA" id="ARBA00022763"/>
    </source>
</evidence>
<dbReference type="InterPro" id="IPR036217">
    <property type="entry name" value="MethylDNA_cys_MeTrfase_DNAb"/>
</dbReference>
<dbReference type="InterPro" id="IPR052520">
    <property type="entry name" value="ATL_DNA_repair"/>
</dbReference>
<dbReference type="RefSeq" id="WP_237203411.1">
    <property type="nucleotide sequence ID" value="NZ_BAABKP010000002.1"/>
</dbReference>
<organism evidence="3 4">
    <name type="scientific">Rothia endophytica</name>
    <dbReference type="NCBI Taxonomy" id="1324766"/>
    <lineage>
        <taxon>Bacteria</taxon>
        <taxon>Bacillati</taxon>
        <taxon>Actinomycetota</taxon>
        <taxon>Actinomycetes</taxon>
        <taxon>Micrococcales</taxon>
        <taxon>Micrococcaceae</taxon>
        <taxon>Rothia</taxon>
    </lineage>
</organism>
<feature type="domain" description="Methylated-DNA-[protein]-cysteine S-methyltransferase DNA binding" evidence="2">
    <location>
        <begin position="7"/>
        <end position="66"/>
    </location>
</feature>
<evidence type="ECO:0000259" key="2">
    <source>
        <dbReference type="Pfam" id="PF01035"/>
    </source>
</evidence>
<keyword evidence="4" id="KW-1185">Reference proteome</keyword>
<evidence type="ECO:0000313" key="4">
    <source>
        <dbReference type="Proteomes" id="UP001500187"/>
    </source>
</evidence>
<name>A0ABP9BIH4_9MICC</name>
<accession>A0ABP9BIH4</accession>
<proteinExistence type="predicted"/>
<dbReference type="PANTHER" id="PTHR42942:SF1">
    <property type="entry name" value="ALKYLTRANSFERASE-LIKE PROTEIN 1"/>
    <property type="match status" value="1"/>
</dbReference>
<gene>
    <name evidence="3" type="ORF">GCM10023352_14130</name>
</gene>
<dbReference type="Pfam" id="PF01035">
    <property type="entry name" value="DNA_binding_1"/>
    <property type="match status" value="1"/>
</dbReference>
<dbReference type="Gene3D" id="1.10.10.10">
    <property type="entry name" value="Winged helix-like DNA-binding domain superfamily/Winged helix DNA-binding domain"/>
    <property type="match status" value="1"/>
</dbReference>
<comment type="caution">
    <text evidence="3">The sequence shown here is derived from an EMBL/GenBank/DDBJ whole genome shotgun (WGS) entry which is preliminary data.</text>
</comment>
<evidence type="ECO:0000313" key="3">
    <source>
        <dbReference type="EMBL" id="GAA4796020.1"/>
    </source>
</evidence>
<dbReference type="InterPro" id="IPR014048">
    <property type="entry name" value="MethylDNA_cys_MeTrfase_DNA-bd"/>
</dbReference>
<dbReference type="PANTHER" id="PTHR42942">
    <property type="entry name" value="6-O-METHYLGUANINE DNA METHYLTRANSFERASE"/>
    <property type="match status" value="1"/>
</dbReference>
<dbReference type="CDD" id="cd06445">
    <property type="entry name" value="ATase"/>
    <property type="match status" value="1"/>
</dbReference>